<accession>D1W321</accession>
<evidence type="ECO:0000313" key="2">
    <source>
        <dbReference type="Proteomes" id="UP000005283"/>
    </source>
</evidence>
<sequence>MEHIDGILKDKIEANVPSNANSLRLSIFDIFIESDIKWLLQILKLFLVLTKTPLKTLFFQIYKK</sequence>
<gene>
    <name evidence="1" type="ORF">HMPREF0650_0441</name>
</gene>
<evidence type="ECO:0000313" key="1">
    <source>
        <dbReference type="EMBL" id="EFA93057.1"/>
    </source>
</evidence>
<organism evidence="1 2">
    <name type="scientific">Hoylesella buccalis ATCC 35310</name>
    <dbReference type="NCBI Taxonomy" id="679190"/>
    <lineage>
        <taxon>Bacteria</taxon>
        <taxon>Pseudomonadati</taxon>
        <taxon>Bacteroidota</taxon>
        <taxon>Bacteroidia</taxon>
        <taxon>Bacteroidales</taxon>
        <taxon>Prevotellaceae</taxon>
        <taxon>Hoylesella</taxon>
    </lineage>
</organism>
<keyword evidence="2" id="KW-1185">Reference proteome</keyword>
<proteinExistence type="predicted"/>
<protein>
    <submittedName>
        <fullName evidence="1">Uncharacterized protein</fullName>
    </submittedName>
</protein>
<comment type="caution">
    <text evidence="1">The sequence shown here is derived from an EMBL/GenBank/DDBJ whole genome shotgun (WGS) entry which is preliminary data.</text>
</comment>
<dbReference type="EMBL" id="ADEG01000015">
    <property type="protein sequence ID" value="EFA93057.1"/>
    <property type="molecule type" value="Genomic_DNA"/>
</dbReference>
<reference evidence="1 2" key="1">
    <citation type="submission" date="2009-12" db="EMBL/GenBank/DDBJ databases">
        <title>Genome Sequence of Prevotella buccalis ATCC 35310.</title>
        <authorList>
            <person name="Durkin A.S."/>
            <person name="Madupu R."/>
            <person name="Torralba M."/>
            <person name="Methe B."/>
            <person name="Sutton G."/>
            <person name="Strausberg R.L."/>
            <person name="Nelson K.E."/>
        </authorList>
    </citation>
    <scope>NUCLEOTIDE SEQUENCE [LARGE SCALE GENOMIC DNA]</scope>
    <source>
        <strain evidence="1 2">ATCC 35310</strain>
    </source>
</reference>
<dbReference type="STRING" id="679190.HMPREF0650_0441"/>
<dbReference type="Proteomes" id="UP000005283">
    <property type="component" value="Unassembled WGS sequence"/>
</dbReference>
<name>D1W321_9BACT</name>
<dbReference type="AlphaFoldDB" id="D1W321"/>